<dbReference type="GO" id="GO:0004831">
    <property type="term" value="F:tyrosine-tRNA ligase activity"/>
    <property type="evidence" value="ECO:0007669"/>
    <property type="project" value="InterPro"/>
</dbReference>
<dbReference type="STRING" id="39946.B8A6X7"/>
<dbReference type="HOGENOM" id="CLU_035267_1_0_1"/>
<dbReference type="InterPro" id="IPR050489">
    <property type="entry name" value="Tyr-tRNA_synthase"/>
</dbReference>
<dbReference type="GO" id="GO:0005524">
    <property type="term" value="F:ATP binding"/>
    <property type="evidence" value="ECO:0007669"/>
    <property type="project" value="UniProtKB-KW"/>
</dbReference>
<keyword evidence="2 6" id="KW-0547">Nucleotide-binding</keyword>
<proteinExistence type="inferred from homology"/>
<dbReference type="Gramene" id="BGIOSGA004868-TA">
    <property type="protein sequence ID" value="BGIOSGA004868-PA"/>
    <property type="gene ID" value="BGIOSGA004868"/>
</dbReference>
<evidence type="ECO:0000256" key="6">
    <source>
        <dbReference type="RuleBase" id="RU363036"/>
    </source>
</evidence>
<evidence type="ECO:0000256" key="4">
    <source>
        <dbReference type="ARBA" id="ARBA00022917"/>
    </source>
</evidence>
<keyword evidence="4 6" id="KW-0648">Protein biosynthesis</keyword>
<comment type="similarity">
    <text evidence="6">Belongs to the class-I aminoacyl-tRNA synthetase family.</text>
</comment>
<dbReference type="PANTHER" id="PTHR46264">
    <property type="entry name" value="TYROSINE-TRNA LIGASE"/>
    <property type="match status" value="1"/>
</dbReference>
<evidence type="ECO:0000256" key="1">
    <source>
        <dbReference type="ARBA" id="ARBA00022598"/>
    </source>
</evidence>
<keyword evidence="3 6" id="KW-0067">ATP-binding</keyword>
<dbReference type="GO" id="GO:0006437">
    <property type="term" value="P:tyrosyl-tRNA aminoacylation"/>
    <property type="evidence" value="ECO:0007669"/>
    <property type="project" value="TreeGrafter"/>
</dbReference>
<dbReference type="OMA" id="YWPLAID"/>
<evidence type="ECO:0000256" key="2">
    <source>
        <dbReference type="ARBA" id="ARBA00022741"/>
    </source>
</evidence>
<protein>
    <submittedName>
        <fullName evidence="7">Uncharacterized protein</fullName>
    </submittedName>
</protein>
<keyword evidence="1 6" id="KW-0436">Ligase</keyword>
<keyword evidence="8" id="KW-1185">Reference proteome</keyword>
<sequence length="363" mass="41291">MIARAFGLVGKAWKRTPASTPPRRRSDLPALLRRLHSRSAQPEIFREERPQLQNNSGDTVEGSFDQRFATLKSIGEDRVKDSELELLLKKKSAPVCYVWCDPTPFMRISQGIITTLSVNKMVKSGCKVKILMADWIAQMNRNIGGNLSEMRTIGLYNIEMWKAAGMALDRVEIVWLSDEISRLADEYWPLAIDVARKTTVSIIKRCCGRDLIEEFTAADIFYLSFQCATILFQKVDIWLLGMDQHEANLLAREYCKHVDISRKIKHAFCPPKLAEGNPCLEYIKYIILPWYGKFEVVREKEDGGNKTFLSMEELTADYVSGVLHPGDMKLALANSLIKILQPVYDHFKSNAEAKKALQGIEDI</sequence>
<dbReference type="PIRSF" id="PIRSF006588">
    <property type="entry name" value="TyrRS_arch_euk"/>
    <property type="match status" value="1"/>
</dbReference>
<dbReference type="Gene3D" id="1.10.240.10">
    <property type="entry name" value="Tyrosyl-Transfer RNA Synthetase"/>
    <property type="match status" value="1"/>
</dbReference>
<dbReference type="AlphaFoldDB" id="B8A6X7"/>
<evidence type="ECO:0000256" key="5">
    <source>
        <dbReference type="ARBA" id="ARBA00023146"/>
    </source>
</evidence>
<dbReference type="Proteomes" id="UP000007015">
    <property type="component" value="Chromosome 1"/>
</dbReference>
<dbReference type="GO" id="GO:0005737">
    <property type="term" value="C:cytoplasm"/>
    <property type="evidence" value="ECO:0007669"/>
    <property type="project" value="TreeGrafter"/>
</dbReference>
<dbReference type="InterPro" id="IPR023617">
    <property type="entry name" value="Tyr-tRNA-ligase_arc/euk-type"/>
</dbReference>
<reference evidence="7 8" key="1">
    <citation type="journal article" date="2005" name="PLoS Biol.">
        <title>The genomes of Oryza sativa: a history of duplications.</title>
        <authorList>
            <person name="Yu J."/>
            <person name="Wang J."/>
            <person name="Lin W."/>
            <person name="Li S."/>
            <person name="Li H."/>
            <person name="Zhou J."/>
            <person name="Ni P."/>
            <person name="Dong W."/>
            <person name="Hu S."/>
            <person name="Zeng C."/>
            <person name="Zhang J."/>
            <person name="Zhang Y."/>
            <person name="Li R."/>
            <person name="Xu Z."/>
            <person name="Li S."/>
            <person name="Li X."/>
            <person name="Zheng H."/>
            <person name="Cong L."/>
            <person name="Lin L."/>
            <person name="Yin J."/>
            <person name="Geng J."/>
            <person name="Li G."/>
            <person name="Shi J."/>
            <person name="Liu J."/>
            <person name="Lv H."/>
            <person name="Li J."/>
            <person name="Wang J."/>
            <person name="Deng Y."/>
            <person name="Ran L."/>
            <person name="Shi X."/>
            <person name="Wang X."/>
            <person name="Wu Q."/>
            <person name="Li C."/>
            <person name="Ren X."/>
            <person name="Wang J."/>
            <person name="Wang X."/>
            <person name="Li D."/>
            <person name="Liu D."/>
            <person name="Zhang X."/>
            <person name="Ji Z."/>
            <person name="Zhao W."/>
            <person name="Sun Y."/>
            <person name="Zhang Z."/>
            <person name="Bao J."/>
            <person name="Han Y."/>
            <person name="Dong L."/>
            <person name="Ji J."/>
            <person name="Chen P."/>
            <person name="Wu S."/>
            <person name="Liu J."/>
            <person name="Xiao Y."/>
            <person name="Bu D."/>
            <person name="Tan J."/>
            <person name="Yang L."/>
            <person name="Ye C."/>
            <person name="Zhang J."/>
            <person name="Xu J."/>
            <person name="Zhou Y."/>
            <person name="Yu Y."/>
            <person name="Zhang B."/>
            <person name="Zhuang S."/>
            <person name="Wei H."/>
            <person name="Liu B."/>
            <person name="Lei M."/>
            <person name="Yu H."/>
            <person name="Li Y."/>
            <person name="Xu H."/>
            <person name="Wei S."/>
            <person name="He X."/>
            <person name="Fang L."/>
            <person name="Zhang Z."/>
            <person name="Zhang Y."/>
            <person name="Huang X."/>
            <person name="Su Z."/>
            <person name="Tong W."/>
            <person name="Li J."/>
            <person name="Tong Z."/>
            <person name="Li S."/>
            <person name="Ye J."/>
            <person name="Wang L."/>
            <person name="Fang L."/>
            <person name="Lei T."/>
            <person name="Chen C."/>
            <person name="Chen H."/>
            <person name="Xu Z."/>
            <person name="Li H."/>
            <person name="Huang H."/>
            <person name="Zhang F."/>
            <person name="Xu H."/>
            <person name="Li N."/>
            <person name="Zhao C."/>
            <person name="Li S."/>
            <person name="Dong L."/>
            <person name="Huang Y."/>
            <person name="Li L."/>
            <person name="Xi Y."/>
            <person name="Qi Q."/>
            <person name="Li W."/>
            <person name="Zhang B."/>
            <person name="Hu W."/>
            <person name="Zhang Y."/>
            <person name="Tian X."/>
            <person name="Jiao Y."/>
            <person name="Liang X."/>
            <person name="Jin J."/>
            <person name="Gao L."/>
            <person name="Zheng W."/>
            <person name="Hao B."/>
            <person name="Liu S."/>
            <person name="Wang W."/>
            <person name="Yuan L."/>
            <person name="Cao M."/>
            <person name="McDermott J."/>
            <person name="Samudrala R."/>
            <person name="Wang J."/>
            <person name="Wong G.K."/>
            <person name="Yang H."/>
        </authorList>
    </citation>
    <scope>NUCLEOTIDE SEQUENCE [LARGE SCALE GENOMIC DNA]</scope>
    <source>
        <strain evidence="8">cv. 93-11</strain>
    </source>
</reference>
<dbReference type="Pfam" id="PF00579">
    <property type="entry name" value="tRNA-synt_1b"/>
    <property type="match status" value="1"/>
</dbReference>
<dbReference type="PANTHER" id="PTHR46264:SF7">
    <property type="entry name" value="TYROSINE--TRNA LIGASE"/>
    <property type="match status" value="1"/>
</dbReference>
<dbReference type="SUPFAM" id="SSF52374">
    <property type="entry name" value="Nucleotidylyl transferase"/>
    <property type="match status" value="1"/>
</dbReference>
<evidence type="ECO:0000256" key="3">
    <source>
        <dbReference type="ARBA" id="ARBA00022840"/>
    </source>
</evidence>
<keyword evidence="5 6" id="KW-0030">Aminoacyl-tRNA synthetase</keyword>
<organism evidence="7 8">
    <name type="scientific">Oryza sativa subsp. indica</name>
    <name type="common">Rice</name>
    <dbReference type="NCBI Taxonomy" id="39946"/>
    <lineage>
        <taxon>Eukaryota</taxon>
        <taxon>Viridiplantae</taxon>
        <taxon>Streptophyta</taxon>
        <taxon>Embryophyta</taxon>
        <taxon>Tracheophyta</taxon>
        <taxon>Spermatophyta</taxon>
        <taxon>Magnoliopsida</taxon>
        <taxon>Liliopsida</taxon>
        <taxon>Poales</taxon>
        <taxon>Poaceae</taxon>
        <taxon>BOP clade</taxon>
        <taxon>Oryzoideae</taxon>
        <taxon>Oryzeae</taxon>
        <taxon>Oryzinae</taxon>
        <taxon>Oryza</taxon>
        <taxon>Oryza sativa</taxon>
    </lineage>
</organism>
<gene>
    <name evidence="7" type="ORF">OsI_04564</name>
</gene>
<dbReference type="InterPro" id="IPR002305">
    <property type="entry name" value="aa-tRNA-synth_Ic"/>
</dbReference>
<accession>B8A6X7</accession>
<evidence type="ECO:0000313" key="7">
    <source>
        <dbReference type="EMBL" id="EEC71859.1"/>
    </source>
</evidence>
<dbReference type="Gene3D" id="3.40.50.620">
    <property type="entry name" value="HUPs"/>
    <property type="match status" value="2"/>
</dbReference>
<dbReference type="EMBL" id="CM000126">
    <property type="protein sequence ID" value="EEC71859.1"/>
    <property type="molecule type" value="Genomic_DNA"/>
</dbReference>
<name>B8A6X7_ORYSI</name>
<evidence type="ECO:0000313" key="8">
    <source>
        <dbReference type="Proteomes" id="UP000007015"/>
    </source>
</evidence>
<dbReference type="InterPro" id="IPR014729">
    <property type="entry name" value="Rossmann-like_a/b/a_fold"/>
</dbReference>